<dbReference type="InterPro" id="IPR004842">
    <property type="entry name" value="SLC12A_fam"/>
</dbReference>
<feature type="transmembrane region" description="Helical" evidence="8">
    <location>
        <begin position="168"/>
        <end position="187"/>
    </location>
</feature>
<evidence type="ECO:0000256" key="1">
    <source>
        <dbReference type="ARBA" id="ARBA00004141"/>
    </source>
</evidence>
<dbReference type="Pfam" id="PF00324">
    <property type="entry name" value="AA_permease"/>
    <property type="match status" value="1"/>
</dbReference>
<feature type="domain" description="Amino acid permease/ SLC12A" evidence="9">
    <location>
        <begin position="51"/>
        <end position="543"/>
    </location>
</feature>
<dbReference type="AlphaFoldDB" id="A0A5E4MXW4"/>
<feature type="transmembrane region" description="Helical" evidence="8">
    <location>
        <begin position="199"/>
        <end position="217"/>
    </location>
</feature>
<evidence type="ECO:0000256" key="5">
    <source>
        <dbReference type="ARBA" id="ARBA00022692"/>
    </source>
</evidence>
<dbReference type="PANTHER" id="PTHR11827:SF48">
    <property type="entry name" value="GH09711P"/>
    <property type="match status" value="1"/>
</dbReference>
<keyword evidence="4" id="KW-0813">Transport</keyword>
<sequence length="907" mass="102358">MQIIMIEQQVDDVEPKRFLSTRQIQSYETIFREEESKLNTDQGIKLGWIEGVLTPCLLSIWGVMLFLRLPWIVGQAGIFDSVVIIFISLIIIVITTFSLSAISTNGRIKGGGLYFIISRSIGSEFGASIGVLLALANTISVALNTIGFCLSLKSLLQSFGIGILDSNFGFTLAGFITILIMGILCCIGMDEEAKIQNILLVFIVGAIFDIIIGSIIGPTTKIAIASGFTGYRVETFKENWYSNYRSQDNVEQSFFTIFAVFFSSVTGIQAGANISGDLRDPSDAIPKGTLLSILITITTYILLIVIPGAVQLREASGNPNEIQNGTYLNCSFRNCTKGLYHDENLMQTISLWPYLIYLGCFAATLSTALTALIAVPKIIQRMGQDEIYPFLKYLAKGFGKSNEPYRAHFIAILISSLFLLMGELNVVASFISTIYLCAYALLNLCTFHIAYFKPLGWRPSYKFYNKWLSLVGAIICFSTMVLIDKTMSIVVLCVLWILYTFASANKDDKNWGSSKQIQQIKTVLKCMYMAETIQHHVKNYTPNIMVLSGEPESRRELVYLAYLITRNNSLQVCVNIIKEALIPKLKQDIFRNGVKWLKKMGIKSLYSVLDNIDLDIGVRIMMDCSGHGILKPNIILVGYKHGWFNCVHKDIKSYLNILNLSNMNGLAIIIVRLPPADTTTQHIEERKLVLNKKSRFNKNQKLSNKELINEEDKNQPKDIGCSVKMFKKQFSFVKKRKNGIIDVWWLFNDGGLALIIAHILKSCDLWAKCTFRIFGVTDKKENLNTEKDKLKQLLAMYRIQFDFIDVVLAKATSLKTKEQFTTLWNQQFIDQESQPDGNEKYIIDTLFIRDLLETYSMRSDLIIISTPKTEEQSNQIHSMYWMEIVTRELPPCIIIQGNTIETVTASA</sequence>
<feature type="transmembrane region" description="Helical" evidence="8">
    <location>
        <begin position="288"/>
        <end position="310"/>
    </location>
</feature>
<dbReference type="OrthoDB" id="2020542at2759"/>
<dbReference type="InterPro" id="IPR018491">
    <property type="entry name" value="SLC12_C"/>
</dbReference>
<dbReference type="InterPro" id="IPR004841">
    <property type="entry name" value="AA-permease/SLC12A_dom"/>
</dbReference>
<name>A0A5E4MXW4_9HEMI</name>
<feature type="transmembrane region" description="Helical" evidence="8">
    <location>
        <begin position="46"/>
        <end position="69"/>
    </location>
</feature>
<dbReference type="GO" id="GO:0055078">
    <property type="term" value="P:sodium ion homeostasis"/>
    <property type="evidence" value="ECO:0007669"/>
    <property type="project" value="TreeGrafter"/>
</dbReference>
<dbReference type="GO" id="GO:0016020">
    <property type="term" value="C:membrane"/>
    <property type="evidence" value="ECO:0007669"/>
    <property type="project" value="UniProtKB-SubCell"/>
</dbReference>
<feature type="transmembrane region" description="Helical" evidence="8">
    <location>
        <begin position="354"/>
        <end position="375"/>
    </location>
</feature>
<dbReference type="EMBL" id="CABPRJ010001442">
    <property type="protein sequence ID" value="VVC37170.1"/>
    <property type="molecule type" value="Genomic_DNA"/>
</dbReference>
<comment type="subcellular location">
    <subcellularLocation>
        <location evidence="1">Membrane</location>
        <topology evidence="1">Multi-pass membrane protein</topology>
    </subcellularLocation>
</comment>
<gene>
    <name evidence="11" type="ORF">CINCED_3A017148</name>
</gene>
<reference evidence="11 12" key="1">
    <citation type="submission" date="2019-08" db="EMBL/GenBank/DDBJ databases">
        <authorList>
            <person name="Alioto T."/>
            <person name="Alioto T."/>
            <person name="Gomez Garrido J."/>
        </authorList>
    </citation>
    <scope>NUCLEOTIDE SEQUENCE [LARGE SCALE GENOMIC DNA]</scope>
</reference>
<dbReference type="GO" id="GO:1990573">
    <property type="term" value="P:potassium ion import across plasma membrane"/>
    <property type="evidence" value="ECO:0007669"/>
    <property type="project" value="TreeGrafter"/>
</dbReference>
<evidence type="ECO:0000256" key="8">
    <source>
        <dbReference type="SAM" id="Phobius"/>
    </source>
</evidence>
<evidence type="ECO:0000256" key="2">
    <source>
        <dbReference type="ARBA" id="ARBA00010593"/>
    </source>
</evidence>
<dbReference type="GO" id="GO:0055075">
    <property type="term" value="P:potassium ion homeostasis"/>
    <property type="evidence" value="ECO:0007669"/>
    <property type="project" value="TreeGrafter"/>
</dbReference>
<feature type="transmembrane region" description="Helical" evidence="8">
    <location>
        <begin position="81"/>
        <end position="104"/>
    </location>
</feature>
<evidence type="ECO:0000313" key="11">
    <source>
        <dbReference type="EMBL" id="VVC37170.1"/>
    </source>
</evidence>
<evidence type="ECO:0000259" key="10">
    <source>
        <dbReference type="Pfam" id="PF03522"/>
    </source>
</evidence>
<evidence type="ECO:0000313" key="12">
    <source>
        <dbReference type="Proteomes" id="UP000325440"/>
    </source>
</evidence>
<keyword evidence="6 8" id="KW-1133">Transmembrane helix</keyword>
<feature type="transmembrane region" description="Helical" evidence="8">
    <location>
        <begin position="427"/>
        <end position="451"/>
    </location>
</feature>
<dbReference type="FunFam" id="1.20.1740.10:FF:000013">
    <property type="entry name" value="Solute carrier family 12 member"/>
    <property type="match status" value="1"/>
</dbReference>
<feature type="domain" description="SLC12A transporter C-terminal" evidence="10">
    <location>
        <begin position="692"/>
        <end position="904"/>
    </location>
</feature>
<organism evidence="11 12">
    <name type="scientific">Cinara cedri</name>
    <dbReference type="NCBI Taxonomy" id="506608"/>
    <lineage>
        <taxon>Eukaryota</taxon>
        <taxon>Metazoa</taxon>
        <taxon>Ecdysozoa</taxon>
        <taxon>Arthropoda</taxon>
        <taxon>Hexapoda</taxon>
        <taxon>Insecta</taxon>
        <taxon>Pterygota</taxon>
        <taxon>Neoptera</taxon>
        <taxon>Paraneoptera</taxon>
        <taxon>Hemiptera</taxon>
        <taxon>Sternorrhyncha</taxon>
        <taxon>Aphidomorpha</taxon>
        <taxon>Aphidoidea</taxon>
        <taxon>Aphididae</taxon>
        <taxon>Lachninae</taxon>
        <taxon>Cinara</taxon>
    </lineage>
</organism>
<evidence type="ECO:0000256" key="3">
    <source>
        <dbReference type="ARBA" id="ARBA00019359"/>
    </source>
</evidence>
<feature type="transmembrane region" description="Helical" evidence="8">
    <location>
        <begin position="463"/>
        <end position="483"/>
    </location>
</feature>
<dbReference type="GO" id="GO:0008511">
    <property type="term" value="F:sodium:potassium:chloride symporter activity"/>
    <property type="evidence" value="ECO:0007669"/>
    <property type="project" value="TreeGrafter"/>
</dbReference>
<evidence type="ECO:0000259" key="9">
    <source>
        <dbReference type="Pfam" id="PF00324"/>
    </source>
</evidence>
<dbReference type="GO" id="GO:0006884">
    <property type="term" value="P:cell volume homeostasis"/>
    <property type="evidence" value="ECO:0007669"/>
    <property type="project" value="TreeGrafter"/>
</dbReference>
<keyword evidence="12" id="KW-1185">Reference proteome</keyword>
<dbReference type="PANTHER" id="PTHR11827">
    <property type="entry name" value="SOLUTE CARRIER FAMILY 12, CATION COTRANSPORTERS"/>
    <property type="match status" value="1"/>
</dbReference>
<evidence type="ECO:0000256" key="6">
    <source>
        <dbReference type="ARBA" id="ARBA00022989"/>
    </source>
</evidence>
<proteinExistence type="inferred from homology"/>
<feature type="transmembrane region" description="Helical" evidence="8">
    <location>
        <begin position="125"/>
        <end position="148"/>
    </location>
</feature>
<dbReference type="GO" id="GO:0055064">
    <property type="term" value="P:chloride ion homeostasis"/>
    <property type="evidence" value="ECO:0007669"/>
    <property type="project" value="TreeGrafter"/>
</dbReference>
<dbReference type="Gene3D" id="1.20.1740.10">
    <property type="entry name" value="Amino acid/polyamine transporter I"/>
    <property type="match status" value="1"/>
</dbReference>
<keyword evidence="5 8" id="KW-0812">Transmembrane</keyword>
<dbReference type="Proteomes" id="UP000325440">
    <property type="component" value="Unassembled WGS sequence"/>
</dbReference>
<feature type="transmembrane region" description="Helical" evidence="8">
    <location>
        <begin position="254"/>
        <end position="276"/>
    </location>
</feature>
<dbReference type="Pfam" id="PF03522">
    <property type="entry name" value="SLC12"/>
    <property type="match status" value="1"/>
</dbReference>
<evidence type="ECO:0000256" key="4">
    <source>
        <dbReference type="ARBA" id="ARBA00022448"/>
    </source>
</evidence>
<feature type="transmembrane region" description="Helical" evidence="8">
    <location>
        <begin position="405"/>
        <end position="421"/>
    </location>
</feature>
<comment type="similarity">
    <text evidence="2">Belongs to the SLC12A transporter family.</text>
</comment>
<protein>
    <recommendedName>
        <fullName evidence="3">Solute carrier family 12 member 9</fullName>
    </recommendedName>
</protein>
<keyword evidence="7 8" id="KW-0472">Membrane</keyword>
<accession>A0A5E4MXW4</accession>
<evidence type="ECO:0000256" key="7">
    <source>
        <dbReference type="ARBA" id="ARBA00023136"/>
    </source>
</evidence>